<accession>A0AAU1HX29</accession>
<evidence type="ECO:0000313" key="2">
    <source>
        <dbReference type="EMBL" id="WTP87228.1"/>
    </source>
</evidence>
<dbReference type="Gene3D" id="2.10.230.10">
    <property type="entry name" value="Heat shock protein DnaJ, cysteine-rich domain"/>
    <property type="match status" value="1"/>
</dbReference>
<protein>
    <recommendedName>
        <fullName evidence="3">Molecular chaperone DnaJ</fullName>
    </recommendedName>
</protein>
<sequence length="63" mass="6504">MIAVAARKTPAPVTADPEPAKCPTCHGSGEVSRTVRVGRKRRTVGQQTGLCLNCLGSGEAPTD</sequence>
<evidence type="ECO:0000256" key="1">
    <source>
        <dbReference type="SAM" id="MobiDB-lite"/>
    </source>
</evidence>
<evidence type="ECO:0008006" key="3">
    <source>
        <dbReference type="Google" id="ProtNLM"/>
    </source>
</evidence>
<dbReference type="SUPFAM" id="SSF57938">
    <property type="entry name" value="DnaJ/Hsp40 cysteine-rich domain"/>
    <property type="match status" value="1"/>
</dbReference>
<name>A0AAU1HX29_9ACTN</name>
<organism evidence="2">
    <name type="scientific">Streptomyces sp. NBC_00180</name>
    <dbReference type="NCBI Taxonomy" id="2903632"/>
    <lineage>
        <taxon>Bacteria</taxon>
        <taxon>Bacillati</taxon>
        <taxon>Actinomycetota</taxon>
        <taxon>Actinomycetes</taxon>
        <taxon>Kitasatosporales</taxon>
        <taxon>Streptomycetaceae</taxon>
        <taxon>Streptomyces</taxon>
    </lineage>
</organism>
<reference evidence="2" key="1">
    <citation type="submission" date="2022-10" db="EMBL/GenBank/DDBJ databases">
        <title>The complete genomes of actinobacterial strains from the NBC collection.</title>
        <authorList>
            <person name="Joergensen T.S."/>
            <person name="Alvarez Arevalo M."/>
            <person name="Sterndorff E.B."/>
            <person name="Faurdal D."/>
            <person name="Vuksanovic O."/>
            <person name="Mourched A.-S."/>
            <person name="Charusanti P."/>
            <person name="Shaw S."/>
            <person name="Blin K."/>
            <person name="Weber T."/>
        </authorList>
    </citation>
    <scope>NUCLEOTIDE SEQUENCE</scope>
    <source>
        <strain evidence="2">NBC 00180</strain>
    </source>
</reference>
<dbReference type="InterPro" id="IPR036410">
    <property type="entry name" value="HSP_DnaJ_Cys-rich_dom_sf"/>
</dbReference>
<feature type="region of interest" description="Disordered" evidence="1">
    <location>
        <begin position="1"/>
        <end position="27"/>
    </location>
</feature>
<proteinExistence type="predicted"/>
<dbReference type="EMBL" id="CP108140">
    <property type="protein sequence ID" value="WTP87228.1"/>
    <property type="molecule type" value="Genomic_DNA"/>
</dbReference>
<dbReference type="AlphaFoldDB" id="A0AAU1HX29"/>
<gene>
    <name evidence="2" type="ORF">OG477_18430</name>
</gene>